<keyword evidence="7" id="KW-1185">Reference proteome</keyword>
<evidence type="ECO:0000256" key="2">
    <source>
        <dbReference type="ARBA" id="ARBA00008854"/>
    </source>
</evidence>
<dbReference type="PROSITE" id="PS51257">
    <property type="entry name" value="PROKAR_LIPOPROTEIN"/>
    <property type="match status" value="1"/>
</dbReference>
<accession>A0A6L9MLI6</accession>
<dbReference type="RefSeq" id="WP_163045187.1">
    <property type="nucleotide sequence ID" value="NZ_JAAAMJ010000015.1"/>
</dbReference>
<comment type="subcellular location">
    <subcellularLocation>
        <location evidence="1">Membrane</location>
        <topology evidence="1">Single-pass membrane protein</topology>
    </subcellularLocation>
</comment>
<keyword evidence="4" id="KW-1133">Transmembrane helix</keyword>
<evidence type="ECO:0000256" key="1">
    <source>
        <dbReference type="ARBA" id="ARBA00004167"/>
    </source>
</evidence>
<evidence type="ECO:0000256" key="3">
    <source>
        <dbReference type="ARBA" id="ARBA00022692"/>
    </source>
</evidence>
<dbReference type="PANTHER" id="PTHR34478:SF2">
    <property type="entry name" value="MEMBRANE PROTEIN"/>
    <property type="match status" value="1"/>
</dbReference>
<proteinExistence type="inferred from homology"/>
<dbReference type="EMBL" id="JAAAMJ010000015">
    <property type="protein sequence ID" value="NDV88350.1"/>
    <property type="molecule type" value="Genomic_DNA"/>
</dbReference>
<keyword evidence="5" id="KW-0472">Membrane</keyword>
<dbReference type="Proteomes" id="UP000476332">
    <property type="component" value="Unassembled WGS sequence"/>
</dbReference>
<dbReference type="Gene3D" id="1.20.1440.20">
    <property type="entry name" value="LemA-like domain"/>
    <property type="match status" value="1"/>
</dbReference>
<evidence type="ECO:0000256" key="5">
    <source>
        <dbReference type="ARBA" id="ARBA00023136"/>
    </source>
</evidence>
<dbReference type="Pfam" id="PF04011">
    <property type="entry name" value="LemA"/>
    <property type="match status" value="1"/>
</dbReference>
<organism evidence="6 7">
    <name type="scientific">Aurantimonas aggregata</name>
    <dbReference type="NCBI Taxonomy" id="2047720"/>
    <lineage>
        <taxon>Bacteria</taxon>
        <taxon>Pseudomonadati</taxon>
        <taxon>Pseudomonadota</taxon>
        <taxon>Alphaproteobacteria</taxon>
        <taxon>Hyphomicrobiales</taxon>
        <taxon>Aurantimonadaceae</taxon>
        <taxon>Aurantimonas</taxon>
    </lineage>
</organism>
<reference evidence="6 7" key="1">
    <citation type="submission" date="2020-01" db="EMBL/GenBank/DDBJ databases">
        <title>Genomes of bacteria type strains.</title>
        <authorList>
            <person name="Chen J."/>
            <person name="Zhu S."/>
            <person name="Chen J."/>
        </authorList>
    </citation>
    <scope>NUCLEOTIDE SEQUENCE [LARGE SCALE GENOMIC DNA]</scope>
    <source>
        <strain evidence="6 7">KCTC 52919</strain>
    </source>
</reference>
<dbReference type="AlphaFoldDB" id="A0A6L9MLI6"/>
<dbReference type="InterPro" id="IPR023353">
    <property type="entry name" value="LemA-like_dom_sf"/>
</dbReference>
<comment type="similarity">
    <text evidence="2">Belongs to the LemA family.</text>
</comment>
<comment type="caution">
    <text evidence="6">The sequence shown here is derived from an EMBL/GenBank/DDBJ whole genome shotgun (WGS) entry which is preliminary data.</text>
</comment>
<sequence length="208" mass="22920">MQIADRARPSGARALLTGLALMLLVPLLSACGINAIPTYQEQARAAWAQVENQYQRRSDLIPNLVETVKGFAEQEREVLTAVVEARARATQTQINADQLTDPAAVQQFQAAQDELSGALSRLLVTVEAYPELRSNQNFLALQSQLEGTENRISVARRDYIEAVRVYNTELRTIPGRWIAAIFYSDAEPMQPFTATAGSETPPTVNFGN</sequence>
<dbReference type="InterPro" id="IPR007156">
    <property type="entry name" value="MamQ_LemA"/>
</dbReference>
<dbReference type="PANTHER" id="PTHR34478">
    <property type="entry name" value="PROTEIN LEMA"/>
    <property type="match status" value="1"/>
</dbReference>
<protein>
    <submittedName>
        <fullName evidence="6">LemA family protein</fullName>
    </submittedName>
</protein>
<dbReference type="GO" id="GO:0016020">
    <property type="term" value="C:membrane"/>
    <property type="evidence" value="ECO:0007669"/>
    <property type="project" value="UniProtKB-SubCell"/>
</dbReference>
<evidence type="ECO:0000256" key="4">
    <source>
        <dbReference type="ARBA" id="ARBA00022989"/>
    </source>
</evidence>
<dbReference type="SUPFAM" id="SSF140478">
    <property type="entry name" value="LemA-like"/>
    <property type="match status" value="1"/>
</dbReference>
<keyword evidence="3" id="KW-0812">Transmembrane</keyword>
<name>A0A6L9MLI6_9HYPH</name>
<evidence type="ECO:0000313" key="7">
    <source>
        <dbReference type="Proteomes" id="UP000476332"/>
    </source>
</evidence>
<gene>
    <name evidence="6" type="ORF">GTW51_16740</name>
</gene>
<evidence type="ECO:0000313" key="6">
    <source>
        <dbReference type="EMBL" id="NDV88350.1"/>
    </source>
</evidence>